<reference evidence="4" key="1">
    <citation type="journal article" date="2018" name="Front. Microbiol.">
        <title>Genome-Based Analysis Reveals the Taxonomy and Diversity of the Family Idiomarinaceae.</title>
        <authorList>
            <person name="Liu Y."/>
            <person name="Lai Q."/>
            <person name="Shao Z."/>
        </authorList>
    </citation>
    <scope>NUCLEOTIDE SEQUENCE [LARGE SCALE GENOMIC DNA]</scope>
    <source>
        <strain evidence="4">PO-M2</strain>
    </source>
</reference>
<accession>A0A432XXW6</accession>
<keyword evidence="3" id="KW-0378">Hydrolase</keyword>
<dbReference type="PANTHER" id="PTHR46112">
    <property type="entry name" value="AMINOPEPTIDASE"/>
    <property type="match status" value="1"/>
</dbReference>
<protein>
    <submittedName>
        <fullName evidence="3">Xaa-Pro aminopeptidase</fullName>
    </submittedName>
</protein>
<gene>
    <name evidence="3" type="ORF">CWI70_10155</name>
</gene>
<feature type="signal peptide" evidence="1">
    <location>
        <begin position="1"/>
        <end position="22"/>
    </location>
</feature>
<dbReference type="Proteomes" id="UP000287649">
    <property type="component" value="Unassembled WGS sequence"/>
</dbReference>
<proteinExistence type="predicted"/>
<feature type="chain" id="PRO_5019254725" evidence="1">
    <location>
        <begin position="23"/>
        <end position="456"/>
    </location>
</feature>
<comment type="caution">
    <text evidence="3">The sequence shown here is derived from an EMBL/GenBank/DDBJ whole genome shotgun (WGS) entry which is preliminary data.</text>
</comment>
<dbReference type="AlphaFoldDB" id="A0A432XXW6"/>
<keyword evidence="3" id="KW-0645">Protease</keyword>
<dbReference type="RefSeq" id="WP_126773373.1">
    <property type="nucleotide sequence ID" value="NZ_PIPX01000002.1"/>
</dbReference>
<dbReference type="SUPFAM" id="SSF55920">
    <property type="entry name" value="Creatinase/aminopeptidase"/>
    <property type="match status" value="1"/>
</dbReference>
<dbReference type="InterPro" id="IPR036005">
    <property type="entry name" value="Creatinase/aminopeptidase-like"/>
</dbReference>
<sequence length="456" mass="51021">MKTIIKALLGLALVAPQVSVTAAAYEADQGRVFTSADNLSVLSYKDRIEPENRMLNTRLTELLPKLMNEAELDMWLVINREYAEDPVYYTLVPQPTFAARRTTMLVFNRLADGSIERLSVNRYPLGEPYESAWAGGELDAQWQALADLIADKNPQRIGINVSRDWPVADGLTHGLQQRLQEVLPAELAQRLVSAEELVVRWVETRTAEEIEVYPQVVSLARAVIAEAFSNRVITPGVTTTEDVAWYIRERFAELQLPVWFMPYVTLQRKDQGCTDEQPFCGQSGKTIQRGDVIHTDVGICYLKLCTDTQELGYVLNFGETDVPAELQAALAVGNQWQDHLTDAFKVGRTGNEVLDATIAKTTAESMITSTYTHPLGFYGHAPGPTIGMWDNQGPTPIRGDWPLYANTAYAIEGNAKVPLDMWDGQNVQIMLEQSALFDGKRVTYLAGRQTQWHVIR</sequence>
<evidence type="ECO:0000256" key="1">
    <source>
        <dbReference type="SAM" id="SignalP"/>
    </source>
</evidence>
<organism evidence="3 4">
    <name type="scientific">Pseudidiomarina homiensis</name>
    <dbReference type="NCBI Taxonomy" id="364198"/>
    <lineage>
        <taxon>Bacteria</taxon>
        <taxon>Pseudomonadati</taxon>
        <taxon>Pseudomonadota</taxon>
        <taxon>Gammaproteobacteria</taxon>
        <taxon>Alteromonadales</taxon>
        <taxon>Idiomarinaceae</taxon>
        <taxon>Pseudidiomarina</taxon>
    </lineage>
</organism>
<dbReference type="EMBL" id="PIPX01000002">
    <property type="protein sequence ID" value="RUO53537.1"/>
    <property type="molecule type" value="Genomic_DNA"/>
</dbReference>
<dbReference type="OrthoDB" id="9765815at2"/>
<keyword evidence="4" id="KW-1185">Reference proteome</keyword>
<evidence type="ECO:0000313" key="4">
    <source>
        <dbReference type="Proteomes" id="UP000287649"/>
    </source>
</evidence>
<feature type="domain" description="Peptidase M24" evidence="2">
    <location>
        <begin position="216"/>
        <end position="383"/>
    </location>
</feature>
<keyword evidence="1" id="KW-0732">Signal</keyword>
<dbReference type="PANTHER" id="PTHR46112:SF8">
    <property type="entry name" value="CYTOPLASMIC PEPTIDASE PEPQ-RELATED"/>
    <property type="match status" value="1"/>
</dbReference>
<dbReference type="Pfam" id="PF00557">
    <property type="entry name" value="Peptidase_M24"/>
    <property type="match status" value="1"/>
</dbReference>
<evidence type="ECO:0000259" key="2">
    <source>
        <dbReference type="Pfam" id="PF00557"/>
    </source>
</evidence>
<keyword evidence="3" id="KW-0031">Aminopeptidase</keyword>
<evidence type="ECO:0000313" key="3">
    <source>
        <dbReference type="EMBL" id="RUO53537.1"/>
    </source>
</evidence>
<name>A0A432XXW6_9GAMM</name>
<dbReference type="Gene3D" id="3.90.230.10">
    <property type="entry name" value="Creatinase/methionine aminopeptidase superfamily"/>
    <property type="match status" value="1"/>
</dbReference>
<dbReference type="InterPro" id="IPR000994">
    <property type="entry name" value="Pept_M24"/>
</dbReference>
<dbReference type="InterPro" id="IPR050659">
    <property type="entry name" value="Peptidase_M24B"/>
</dbReference>
<dbReference type="GO" id="GO:0004177">
    <property type="term" value="F:aminopeptidase activity"/>
    <property type="evidence" value="ECO:0007669"/>
    <property type="project" value="UniProtKB-KW"/>
</dbReference>